<dbReference type="PANTHER" id="PTHR12049">
    <property type="entry name" value="PROTEIN ARGININE METHYLTRANSFERASE NDUFAF7, MITOCHONDRIAL"/>
    <property type="match status" value="1"/>
</dbReference>
<dbReference type="AlphaFoldDB" id="A0A318KQJ9"/>
<protein>
    <submittedName>
        <fullName evidence="3">SAM-dependent MidA family methyltransferase</fullName>
    </submittedName>
</protein>
<organism evidence="3 4">
    <name type="scientific">Rivihabitans pingtungensis</name>
    <dbReference type="NCBI Taxonomy" id="1054498"/>
    <lineage>
        <taxon>Bacteria</taxon>
        <taxon>Pseudomonadati</taxon>
        <taxon>Pseudomonadota</taxon>
        <taxon>Betaproteobacteria</taxon>
        <taxon>Neisseriales</taxon>
        <taxon>Aquaspirillaceae</taxon>
        <taxon>Rivihabitans</taxon>
    </lineage>
</organism>
<dbReference type="OrthoDB" id="9794208at2"/>
<evidence type="ECO:0000256" key="1">
    <source>
        <dbReference type="ARBA" id="ARBA00022603"/>
    </source>
</evidence>
<keyword evidence="1 3" id="KW-0489">Methyltransferase</keyword>
<keyword evidence="4" id="KW-1185">Reference proteome</keyword>
<reference evidence="3 4" key="1">
    <citation type="submission" date="2018-05" db="EMBL/GenBank/DDBJ databases">
        <title>Genomic Encyclopedia of Type Strains, Phase IV (KMG-IV): sequencing the most valuable type-strain genomes for metagenomic binning, comparative biology and taxonomic classification.</title>
        <authorList>
            <person name="Goeker M."/>
        </authorList>
    </citation>
    <scope>NUCLEOTIDE SEQUENCE [LARGE SCALE GENOMIC DNA]</scope>
    <source>
        <strain evidence="3 4">DSM 29661</strain>
    </source>
</reference>
<dbReference type="GO" id="GO:0035243">
    <property type="term" value="F:protein-arginine omega-N symmetric methyltransferase activity"/>
    <property type="evidence" value="ECO:0007669"/>
    <property type="project" value="TreeGrafter"/>
</dbReference>
<proteinExistence type="predicted"/>
<dbReference type="RefSeq" id="WP_110390769.1">
    <property type="nucleotide sequence ID" value="NZ_QJKI01000009.1"/>
</dbReference>
<dbReference type="Pfam" id="PF02636">
    <property type="entry name" value="Methyltransf_28"/>
    <property type="match status" value="1"/>
</dbReference>
<gene>
    <name evidence="3" type="ORF">DFR34_10976</name>
</gene>
<evidence type="ECO:0000313" key="3">
    <source>
        <dbReference type="EMBL" id="PXX78852.1"/>
    </source>
</evidence>
<accession>A0A318KQJ9</accession>
<dbReference type="PANTHER" id="PTHR12049:SF7">
    <property type="entry name" value="PROTEIN ARGININE METHYLTRANSFERASE NDUFAF7, MITOCHONDRIAL"/>
    <property type="match status" value="1"/>
</dbReference>
<evidence type="ECO:0000256" key="2">
    <source>
        <dbReference type="ARBA" id="ARBA00022679"/>
    </source>
</evidence>
<dbReference type="Gene3D" id="3.40.50.12710">
    <property type="match status" value="1"/>
</dbReference>
<dbReference type="SUPFAM" id="SSF53335">
    <property type="entry name" value="S-adenosyl-L-methionine-dependent methyltransferases"/>
    <property type="match status" value="1"/>
</dbReference>
<evidence type="ECO:0000313" key="4">
    <source>
        <dbReference type="Proteomes" id="UP000247555"/>
    </source>
</evidence>
<dbReference type="GO" id="GO:0032259">
    <property type="term" value="P:methylation"/>
    <property type="evidence" value="ECO:0007669"/>
    <property type="project" value="UniProtKB-KW"/>
</dbReference>
<dbReference type="InterPro" id="IPR038375">
    <property type="entry name" value="NDUFAF7_sf"/>
</dbReference>
<dbReference type="EMBL" id="QJKI01000009">
    <property type="protein sequence ID" value="PXX78852.1"/>
    <property type="molecule type" value="Genomic_DNA"/>
</dbReference>
<sequence length="385" mass="41402">MSALPLPDADAQAQSQQLSAQLRQQIAAAGGWLPFDQFMHHALYAPGLGYYSAGSRKFGPAGDFVTAPEMTPLFAQSLANTVAAVLTATGGDVLEFGAGSGRLALDILLTLEARGQLPAHYWILEVSPDLAERQRATLAAGAPHLLARVGWLSALPQGFRGVMLGNEVLDAMPCKLLHWQDGVWQERGVACEDDGPFVWRDAPLAEPALAAAIAANEPPDNYLSEVQPAAAAFVCSLADCVDSAVLLLIDYGFPASEYYHPQRHRGTLMCHYRHHSHDDPFFWPGLQDITTHVDFSAIWAAADAAGWQLEGYASQAGYLLDAGLLQALQALEPGTPEYFQAAAMAQKLVSPAEMGELFKVIAFSRHLALDALLPGFAREDRSGEL</sequence>
<name>A0A318KQJ9_9NEIS</name>
<dbReference type="Proteomes" id="UP000247555">
    <property type="component" value="Unassembled WGS sequence"/>
</dbReference>
<dbReference type="InterPro" id="IPR029063">
    <property type="entry name" value="SAM-dependent_MTases_sf"/>
</dbReference>
<keyword evidence="2 3" id="KW-0808">Transferase</keyword>
<dbReference type="InterPro" id="IPR003788">
    <property type="entry name" value="NDUFAF7"/>
</dbReference>
<comment type="caution">
    <text evidence="3">The sequence shown here is derived from an EMBL/GenBank/DDBJ whole genome shotgun (WGS) entry which is preliminary data.</text>
</comment>